<dbReference type="SUPFAM" id="SSF47203">
    <property type="entry name" value="Acyl-CoA dehydrogenase C-terminal domain-like"/>
    <property type="match status" value="1"/>
</dbReference>
<keyword evidence="4" id="KW-0274">FAD</keyword>
<dbReference type="GO" id="GO:0016627">
    <property type="term" value="F:oxidoreductase activity, acting on the CH-CH group of donors"/>
    <property type="evidence" value="ECO:0007669"/>
    <property type="project" value="InterPro"/>
</dbReference>
<dbReference type="InterPro" id="IPR036250">
    <property type="entry name" value="AcylCo_DH-like_C"/>
</dbReference>
<evidence type="ECO:0000313" key="10">
    <source>
        <dbReference type="Proteomes" id="UP000596827"/>
    </source>
</evidence>
<evidence type="ECO:0000259" key="6">
    <source>
        <dbReference type="Pfam" id="PF00441"/>
    </source>
</evidence>
<dbReference type="Pfam" id="PF02770">
    <property type="entry name" value="Acyl-CoA_dh_M"/>
    <property type="match status" value="1"/>
</dbReference>
<dbReference type="GO" id="GO:0005886">
    <property type="term" value="C:plasma membrane"/>
    <property type="evidence" value="ECO:0007669"/>
    <property type="project" value="TreeGrafter"/>
</dbReference>
<comment type="caution">
    <text evidence="9">The sequence shown here is derived from an EMBL/GenBank/DDBJ whole genome shotgun (WGS) entry which is preliminary data.</text>
</comment>
<dbReference type="Gene3D" id="1.20.140.10">
    <property type="entry name" value="Butyryl-CoA Dehydrogenase, subunit A, domain 3"/>
    <property type="match status" value="1"/>
</dbReference>
<dbReference type="Pfam" id="PF00441">
    <property type="entry name" value="Acyl-CoA_dh_1"/>
    <property type="match status" value="1"/>
</dbReference>
<evidence type="ECO:0000313" key="9">
    <source>
        <dbReference type="EMBL" id="MBC5762914.1"/>
    </source>
</evidence>
<dbReference type="InterPro" id="IPR037069">
    <property type="entry name" value="AcylCoA_DH/ox_N_sf"/>
</dbReference>
<sequence length="398" mass="44060">MDLTLTPDELSFRQSLREFIAAHRHLAPPESDTRLGTEERRLWQQLLLTNGFLGRTVPSRYGGYGAKPNLMEQRAISEEFAAAGITDRMLVANRQGVSMLVPTLLEYGTEEQKQRWIPPTLRGELIWCQGYSEPGAGSDLAALSTRGRVEEDHFVITGQKIWTSEAHQADMMFCLVRTEPEAEKHGGISFILVPMSAAGIDVRPLKTMTGRSSFNEVFLTDVCVPLDHLVGARGRGWEVANEALKHERGALGNPEVTQTRFQELVELMTSEKVNGCRLIDNPVYTDRLVKLQSWLMALRLNSARILTCRMKGEEPGLCQLVVKLQGCELNYQLSALAIDVLGEVGVLDGGSDFVRAGGAWQNNYMFDLGLIIGGGTAQIQKNIIAERGLGMPRRAHAV</sequence>
<keyword evidence="3" id="KW-0285">Flavoprotein</keyword>
<evidence type="ECO:0000256" key="5">
    <source>
        <dbReference type="ARBA" id="ARBA00023002"/>
    </source>
</evidence>
<protein>
    <submittedName>
        <fullName evidence="9">Acyl-CoA dehydrogenase family protein</fullName>
    </submittedName>
</protein>
<evidence type="ECO:0000259" key="7">
    <source>
        <dbReference type="Pfam" id="PF02770"/>
    </source>
</evidence>
<dbReference type="AlphaFoldDB" id="A0A923M598"/>
<dbReference type="InterPro" id="IPR009075">
    <property type="entry name" value="AcylCo_DH/oxidase_C"/>
</dbReference>
<dbReference type="PANTHER" id="PTHR43292:SF3">
    <property type="entry name" value="ACYL-COA DEHYDROGENASE FADE29"/>
    <property type="match status" value="1"/>
</dbReference>
<dbReference type="FunFam" id="2.40.110.10:FF:000011">
    <property type="entry name" value="Acyl-CoA dehydrogenase FadE34"/>
    <property type="match status" value="1"/>
</dbReference>
<organism evidence="9 10">
    <name type="scientific">Ramlibacter albus</name>
    <dbReference type="NCBI Taxonomy" id="2079448"/>
    <lineage>
        <taxon>Bacteria</taxon>
        <taxon>Pseudomonadati</taxon>
        <taxon>Pseudomonadota</taxon>
        <taxon>Betaproteobacteria</taxon>
        <taxon>Burkholderiales</taxon>
        <taxon>Comamonadaceae</taxon>
        <taxon>Ramlibacter</taxon>
    </lineage>
</organism>
<keyword evidence="5" id="KW-0560">Oxidoreductase</keyword>
<keyword evidence="10" id="KW-1185">Reference proteome</keyword>
<dbReference type="Proteomes" id="UP000596827">
    <property type="component" value="Unassembled WGS sequence"/>
</dbReference>
<dbReference type="GO" id="GO:0050660">
    <property type="term" value="F:flavin adenine dinucleotide binding"/>
    <property type="evidence" value="ECO:0007669"/>
    <property type="project" value="InterPro"/>
</dbReference>
<feature type="domain" description="Acyl-CoA dehydrogenase/oxidase N-terminal" evidence="8">
    <location>
        <begin position="6"/>
        <end position="124"/>
    </location>
</feature>
<dbReference type="PANTHER" id="PTHR43292">
    <property type="entry name" value="ACYL-COA DEHYDROGENASE"/>
    <property type="match status" value="1"/>
</dbReference>
<dbReference type="EMBL" id="JACORU010000001">
    <property type="protein sequence ID" value="MBC5762914.1"/>
    <property type="molecule type" value="Genomic_DNA"/>
</dbReference>
<comment type="cofactor">
    <cofactor evidence="1">
        <name>FAD</name>
        <dbReference type="ChEBI" id="CHEBI:57692"/>
    </cofactor>
</comment>
<evidence type="ECO:0000256" key="1">
    <source>
        <dbReference type="ARBA" id="ARBA00001974"/>
    </source>
</evidence>
<accession>A0A923M598</accession>
<dbReference type="InterPro" id="IPR006091">
    <property type="entry name" value="Acyl-CoA_Oxase/DH_mid-dom"/>
</dbReference>
<dbReference type="InterPro" id="IPR046373">
    <property type="entry name" value="Acyl-CoA_Oxase/DH_mid-dom_sf"/>
</dbReference>
<dbReference type="Pfam" id="PF02771">
    <property type="entry name" value="Acyl-CoA_dh_N"/>
    <property type="match status" value="1"/>
</dbReference>
<dbReference type="InterPro" id="IPR052161">
    <property type="entry name" value="Mycobact_Acyl-CoA_DH"/>
</dbReference>
<gene>
    <name evidence="9" type="ORF">H8R02_00510</name>
</gene>
<evidence type="ECO:0000256" key="3">
    <source>
        <dbReference type="ARBA" id="ARBA00022630"/>
    </source>
</evidence>
<feature type="domain" description="Acyl-CoA oxidase/dehydrogenase middle" evidence="7">
    <location>
        <begin position="128"/>
        <end position="222"/>
    </location>
</feature>
<comment type="similarity">
    <text evidence="2">Belongs to the acyl-CoA dehydrogenase family.</text>
</comment>
<dbReference type="Gene3D" id="1.10.540.10">
    <property type="entry name" value="Acyl-CoA dehydrogenase/oxidase, N-terminal domain"/>
    <property type="match status" value="1"/>
</dbReference>
<dbReference type="InterPro" id="IPR013786">
    <property type="entry name" value="AcylCoA_DH/ox_N"/>
</dbReference>
<proteinExistence type="inferred from homology"/>
<reference evidence="9" key="1">
    <citation type="submission" date="2020-08" db="EMBL/GenBank/DDBJ databases">
        <title>Ramlibacter sp. GTP1 16S ribosomal RNA gene genome sequencing and assembly.</title>
        <authorList>
            <person name="Kang M."/>
        </authorList>
    </citation>
    <scope>NUCLEOTIDE SEQUENCE</scope>
    <source>
        <strain evidence="9">GTP1</strain>
    </source>
</reference>
<feature type="domain" description="Acyl-CoA dehydrogenase/oxidase C-terminal" evidence="6">
    <location>
        <begin position="234"/>
        <end position="388"/>
    </location>
</feature>
<dbReference type="Gene3D" id="2.40.110.10">
    <property type="entry name" value="Butyryl-CoA Dehydrogenase, subunit A, domain 2"/>
    <property type="match status" value="1"/>
</dbReference>
<evidence type="ECO:0000256" key="4">
    <source>
        <dbReference type="ARBA" id="ARBA00022827"/>
    </source>
</evidence>
<evidence type="ECO:0000259" key="8">
    <source>
        <dbReference type="Pfam" id="PF02771"/>
    </source>
</evidence>
<evidence type="ECO:0000256" key="2">
    <source>
        <dbReference type="ARBA" id="ARBA00009347"/>
    </source>
</evidence>
<dbReference type="SUPFAM" id="SSF56645">
    <property type="entry name" value="Acyl-CoA dehydrogenase NM domain-like"/>
    <property type="match status" value="1"/>
</dbReference>
<dbReference type="InterPro" id="IPR009100">
    <property type="entry name" value="AcylCoA_DH/oxidase_NM_dom_sf"/>
</dbReference>
<dbReference type="RefSeq" id="WP_187079394.1">
    <property type="nucleotide sequence ID" value="NZ_JACORU010000001.1"/>
</dbReference>
<name>A0A923M598_9BURK</name>